<dbReference type="GO" id="GO:0050660">
    <property type="term" value="F:flavin adenine dinucleotide binding"/>
    <property type="evidence" value="ECO:0007669"/>
    <property type="project" value="TreeGrafter"/>
</dbReference>
<evidence type="ECO:0000313" key="3">
    <source>
        <dbReference type="Proteomes" id="UP000307217"/>
    </source>
</evidence>
<dbReference type="SUPFAM" id="SSF51905">
    <property type="entry name" value="FAD/NAD(P)-binding domain"/>
    <property type="match status" value="1"/>
</dbReference>
<comment type="caution">
    <text evidence="2">The sequence shown here is derived from an EMBL/GenBank/DDBJ whole genome shotgun (WGS) entry which is preliminary data.</text>
</comment>
<dbReference type="Pfam" id="PF13738">
    <property type="entry name" value="Pyr_redox_3"/>
    <property type="match status" value="1"/>
</dbReference>
<dbReference type="InterPro" id="IPR036188">
    <property type="entry name" value="FAD/NAD-bd_sf"/>
</dbReference>
<dbReference type="GO" id="GO:0004497">
    <property type="term" value="F:monooxygenase activity"/>
    <property type="evidence" value="ECO:0007669"/>
    <property type="project" value="TreeGrafter"/>
</dbReference>
<dbReference type="AlphaFoldDB" id="A0A5S3VE11"/>
<evidence type="ECO:0000313" key="2">
    <source>
        <dbReference type="EMBL" id="TMO70579.1"/>
    </source>
</evidence>
<evidence type="ECO:0008006" key="4">
    <source>
        <dbReference type="Google" id="ProtNLM"/>
    </source>
</evidence>
<dbReference type="PRINTS" id="PR00368">
    <property type="entry name" value="FADPNR"/>
</dbReference>
<dbReference type="PRINTS" id="PR00411">
    <property type="entry name" value="PNDRDTASEI"/>
</dbReference>
<dbReference type="RefSeq" id="WP_138589493.1">
    <property type="nucleotide sequence ID" value="NZ_PNBX01000002.1"/>
</dbReference>
<evidence type="ECO:0000256" key="1">
    <source>
        <dbReference type="ARBA" id="ARBA00023002"/>
    </source>
</evidence>
<protein>
    <recommendedName>
        <fullName evidence="4">Monooxygenase</fullName>
    </recommendedName>
</protein>
<name>A0A5S3VE11_9GAMM</name>
<dbReference type="PANTHER" id="PTHR43539:SF89">
    <property type="entry name" value="NAD(P)-BINDING DOMAIN-CONTAINING PROTEIN"/>
    <property type="match status" value="1"/>
</dbReference>
<dbReference type="Gene3D" id="3.50.50.60">
    <property type="entry name" value="FAD/NAD(P)-binding domain"/>
    <property type="match status" value="2"/>
</dbReference>
<accession>A0A5S3VE11</accession>
<keyword evidence="1" id="KW-0560">Oxidoreductase</keyword>
<dbReference type="InterPro" id="IPR050982">
    <property type="entry name" value="Auxin_biosynth/cation_transpt"/>
</dbReference>
<dbReference type="PROSITE" id="PS51257">
    <property type="entry name" value="PROKAR_LIPOPROTEIN"/>
    <property type="match status" value="1"/>
</dbReference>
<gene>
    <name evidence="2" type="ORF">CWC19_00495</name>
</gene>
<organism evidence="2 3">
    <name type="scientific">Pseudoalteromonas aurantia</name>
    <dbReference type="NCBI Taxonomy" id="43654"/>
    <lineage>
        <taxon>Bacteria</taxon>
        <taxon>Pseudomonadati</taxon>
        <taxon>Pseudomonadota</taxon>
        <taxon>Gammaproteobacteria</taxon>
        <taxon>Alteromonadales</taxon>
        <taxon>Pseudoalteromonadaceae</taxon>
        <taxon>Pseudoalteromonas</taxon>
    </lineage>
</organism>
<sequence>MIKTEVVIVGAGPAGLGCAALLKQMGIEDTELVVLEKGEIGQTFLQWPESMRFITPSFPSNGYHQTDLNAITPDTSPAFSIGKEHLDGKEYAQYLSIVTQHYNIKVKTNTCLKRVVNLADEDGFELETESMTLRCNYLIWAGGEFHSPNLSAFRGAELCKHNSEISQWNKLGNGEYLVIGGYESGVDAAYNLANMGNQVTILDFIGNDDTNTYDPSLVLSPYTAERLANLSTRGNVELDDKFRVESVEKGDKGYTVTSSCGKVISSKFPPINCTGFDINLGPVSKLFDYQANGYPSINKFDESSKVSNLFLAGSRLYHDPTLLCFIYKFRGRFFAPCSVIGEELALDMSILRHYKKSGMILNDLDCCVEQECFC</sequence>
<proteinExistence type="predicted"/>
<dbReference type="PANTHER" id="PTHR43539">
    <property type="entry name" value="FLAVIN-BINDING MONOOXYGENASE-LIKE PROTEIN (AFU_ORTHOLOGUE AFUA_4G09220)"/>
    <property type="match status" value="1"/>
</dbReference>
<reference evidence="3" key="2">
    <citation type="submission" date="2019-06" db="EMBL/GenBank/DDBJ databases">
        <title>Co-occurence of chitin degradation, pigmentation and bioactivity in marine Pseudoalteromonas.</title>
        <authorList>
            <person name="Sonnenschein E.C."/>
            <person name="Bech P.K."/>
        </authorList>
    </citation>
    <scope>NUCLEOTIDE SEQUENCE [LARGE SCALE GENOMIC DNA]</scope>
    <source>
        <strain evidence="3">S3790</strain>
    </source>
</reference>
<dbReference type="OrthoDB" id="178899at2"/>
<dbReference type="EMBL" id="PNBX01000002">
    <property type="protein sequence ID" value="TMO70579.1"/>
    <property type="molecule type" value="Genomic_DNA"/>
</dbReference>
<reference evidence="2 3" key="1">
    <citation type="submission" date="2018-01" db="EMBL/GenBank/DDBJ databases">
        <authorList>
            <person name="Paulsen S."/>
            <person name="Gram L.K."/>
        </authorList>
    </citation>
    <scope>NUCLEOTIDE SEQUENCE [LARGE SCALE GENOMIC DNA]</scope>
    <source>
        <strain evidence="2 3">S3790</strain>
    </source>
</reference>
<dbReference type="Proteomes" id="UP000307217">
    <property type="component" value="Unassembled WGS sequence"/>
</dbReference>